<reference evidence="7" key="1">
    <citation type="submission" date="2022-06" db="EMBL/GenBank/DDBJ databases">
        <title>CFH 74404 Thermomicrobiaceae sp.</title>
        <authorList>
            <person name="Ming H."/>
            <person name="Li W.-J."/>
            <person name="Zhao Z."/>
        </authorList>
    </citation>
    <scope>NUCLEOTIDE SEQUENCE</scope>
    <source>
        <strain evidence="7">CFH 74404</strain>
    </source>
</reference>
<evidence type="ECO:0000259" key="6">
    <source>
        <dbReference type="PROSITE" id="PS51387"/>
    </source>
</evidence>
<dbReference type="GO" id="GO:0016491">
    <property type="term" value="F:oxidoreductase activity"/>
    <property type="evidence" value="ECO:0007669"/>
    <property type="project" value="UniProtKB-KW"/>
</dbReference>
<dbReference type="InterPro" id="IPR016169">
    <property type="entry name" value="FAD-bd_PCMH_sub2"/>
</dbReference>
<evidence type="ECO:0000256" key="3">
    <source>
        <dbReference type="ARBA" id="ARBA00022630"/>
    </source>
</evidence>
<dbReference type="Gene3D" id="3.30.43.10">
    <property type="entry name" value="Uridine Diphospho-n-acetylenolpyruvylglucosamine Reductase, domain 2"/>
    <property type="match status" value="1"/>
</dbReference>
<comment type="cofactor">
    <cofactor evidence="1">
        <name>FAD</name>
        <dbReference type="ChEBI" id="CHEBI:57692"/>
    </cofactor>
</comment>
<accession>A0AA42BBF4</accession>
<dbReference type="InterPro" id="IPR006093">
    <property type="entry name" value="Oxy_OxRdtase_FAD_BS"/>
</dbReference>
<dbReference type="InterPro" id="IPR016167">
    <property type="entry name" value="FAD-bd_PCMH_sub1"/>
</dbReference>
<dbReference type="InterPro" id="IPR036318">
    <property type="entry name" value="FAD-bd_PCMH-like_sf"/>
</dbReference>
<evidence type="ECO:0000256" key="4">
    <source>
        <dbReference type="ARBA" id="ARBA00022827"/>
    </source>
</evidence>
<dbReference type="InterPro" id="IPR012951">
    <property type="entry name" value="BBE"/>
</dbReference>
<dbReference type="SUPFAM" id="SSF56176">
    <property type="entry name" value="FAD-binding/transporter-associated domain-like"/>
    <property type="match status" value="1"/>
</dbReference>
<dbReference type="AlphaFoldDB" id="A0AA42BBF4"/>
<comment type="similarity">
    <text evidence="2">Belongs to the oxygen-dependent FAD-linked oxidoreductase family.</text>
</comment>
<dbReference type="PANTHER" id="PTHR42973:SF39">
    <property type="entry name" value="FAD-BINDING PCMH-TYPE DOMAIN-CONTAINING PROTEIN"/>
    <property type="match status" value="1"/>
</dbReference>
<protein>
    <submittedName>
        <fullName evidence="7">FAD-binding oxidoreductase</fullName>
    </submittedName>
</protein>
<dbReference type="InterPro" id="IPR016164">
    <property type="entry name" value="FAD-linked_Oxase-like_C"/>
</dbReference>
<dbReference type="InterPro" id="IPR016166">
    <property type="entry name" value="FAD-bd_PCMH"/>
</dbReference>
<dbReference type="EMBL" id="JAMSLR010000008">
    <property type="protein sequence ID" value="MCM8749774.1"/>
    <property type="molecule type" value="Genomic_DNA"/>
</dbReference>
<organism evidence="7 8">
    <name type="scientific">Thermalbibacter longus</name>
    <dbReference type="NCBI Taxonomy" id="2951981"/>
    <lineage>
        <taxon>Bacteria</taxon>
        <taxon>Pseudomonadati</taxon>
        <taxon>Thermomicrobiota</taxon>
        <taxon>Thermomicrobia</taxon>
        <taxon>Thermomicrobiales</taxon>
        <taxon>Thermomicrobiaceae</taxon>
        <taxon>Thermalbibacter</taxon>
    </lineage>
</organism>
<dbReference type="InterPro" id="IPR050416">
    <property type="entry name" value="FAD-linked_Oxidoreductase"/>
</dbReference>
<evidence type="ECO:0000313" key="7">
    <source>
        <dbReference type="EMBL" id="MCM8749774.1"/>
    </source>
</evidence>
<keyword evidence="3" id="KW-0285">Flavoprotein</keyword>
<dbReference type="Proteomes" id="UP001165306">
    <property type="component" value="Unassembled WGS sequence"/>
</dbReference>
<dbReference type="SUPFAM" id="SSF55103">
    <property type="entry name" value="FAD-linked oxidases, C-terminal domain"/>
    <property type="match status" value="1"/>
</dbReference>
<evidence type="ECO:0000313" key="8">
    <source>
        <dbReference type="Proteomes" id="UP001165306"/>
    </source>
</evidence>
<comment type="caution">
    <text evidence="7">The sequence shown here is derived from an EMBL/GenBank/DDBJ whole genome shotgun (WGS) entry which is preliminary data.</text>
</comment>
<evidence type="ECO:0000256" key="5">
    <source>
        <dbReference type="ARBA" id="ARBA00023002"/>
    </source>
</evidence>
<evidence type="ECO:0000256" key="1">
    <source>
        <dbReference type="ARBA" id="ARBA00001974"/>
    </source>
</evidence>
<keyword evidence="8" id="KW-1185">Reference proteome</keyword>
<dbReference type="PROSITE" id="PS51387">
    <property type="entry name" value="FAD_PCMH"/>
    <property type="match status" value="1"/>
</dbReference>
<sequence length="479" mass="51852">MAGNWTGAVGSTTGMRGALSDQAIGVLAETFRGNLIRPGDAEYDAARRIWNGMIDRRPALIARCAGPADVMDGVRFARQHGLPLAVRSGGHNVAGTALCDDGIVLDLSGMRGVRVDPIRRTVRVQAGVTNGDLDRETQAFGLAVTSGIASTTGLAGLTLGGGVGWLMRRFGLTCDNLLSADLVTAEGQLITVSPDTYDDLFWAIRGGGGNFGVVTEFEYRLHPLGPNVVAGLVLHPAKHARDALRFYRDFVREAPDALGAIVNLRHAPPAPWIPAELHGAPVIAMTVCYAGPVDEALVELAPLKRFGSPLVDTIERTRYLSHQRLFDPTVPSGWRYYWKSHYLHELSDQVIDVLVTHAWRDTSPLSYTLIPLMGGAVSRVAPDATAFVGRDGAHLININAVWTDPTEDDEHIAWAREFFAATEPFSTGGVYVNFLGNEGEARVRAAYGANYARLAEIKRRYDPENVFRFNQNIAPAGTT</sequence>
<dbReference type="PANTHER" id="PTHR42973">
    <property type="entry name" value="BINDING OXIDOREDUCTASE, PUTATIVE (AFU_ORTHOLOGUE AFUA_1G17690)-RELATED"/>
    <property type="match status" value="1"/>
</dbReference>
<proteinExistence type="inferred from homology"/>
<feature type="domain" description="FAD-binding PCMH-type" evidence="6">
    <location>
        <begin position="53"/>
        <end position="224"/>
    </location>
</feature>
<keyword evidence="4" id="KW-0274">FAD</keyword>
<gene>
    <name evidence="7" type="ORF">NET02_11480</name>
</gene>
<dbReference type="GO" id="GO:0071949">
    <property type="term" value="F:FAD binding"/>
    <property type="evidence" value="ECO:0007669"/>
    <property type="project" value="InterPro"/>
</dbReference>
<evidence type="ECO:0000256" key="2">
    <source>
        <dbReference type="ARBA" id="ARBA00005466"/>
    </source>
</evidence>
<dbReference type="Gene3D" id="3.40.462.20">
    <property type="match status" value="1"/>
</dbReference>
<name>A0AA42BBF4_9BACT</name>
<dbReference type="Pfam" id="PF01565">
    <property type="entry name" value="FAD_binding_4"/>
    <property type="match status" value="1"/>
</dbReference>
<keyword evidence="5" id="KW-0560">Oxidoreductase</keyword>
<dbReference type="PROSITE" id="PS00862">
    <property type="entry name" value="OX2_COVAL_FAD"/>
    <property type="match status" value="1"/>
</dbReference>
<dbReference type="InterPro" id="IPR006094">
    <property type="entry name" value="Oxid_FAD_bind_N"/>
</dbReference>
<dbReference type="Gene3D" id="3.30.465.10">
    <property type="match status" value="1"/>
</dbReference>
<dbReference type="Pfam" id="PF08031">
    <property type="entry name" value="BBE"/>
    <property type="match status" value="1"/>
</dbReference>